<dbReference type="EMBL" id="JABZTM010000002">
    <property type="protein sequence ID" value="MBF1445836.1"/>
    <property type="molecule type" value="Genomic_DNA"/>
</dbReference>
<dbReference type="RefSeq" id="WP_155805147.1">
    <property type="nucleotide sequence ID" value="NZ_JABZTM010000002.1"/>
</dbReference>
<dbReference type="AlphaFoldDB" id="A0A9D6A8X6"/>
<protein>
    <submittedName>
        <fullName evidence="2">Uncharacterized protein</fullName>
    </submittedName>
</protein>
<proteinExistence type="predicted"/>
<evidence type="ECO:0000313" key="2">
    <source>
        <dbReference type="EMBL" id="MBF1445836.1"/>
    </source>
</evidence>
<comment type="caution">
    <text evidence="2">The sequence shown here is derived from an EMBL/GenBank/DDBJ whole genome shotgun (WGS) entry which is preliminary data.</text>
</comment>
<evidence type="ECO:0000256" key="1">
    <source>
        <dbReference type="SAM" id="Phobius"/>
    </source>
</evidence>
<evidence type="ECO:0000313" key="3">
    <source>
        <dbReference type="Proteomes" id="UP000787419"/>
    </source>
</evidence>
<feature type="transmembrane region" description="Helical" evidence="1">
    <location>
        <begin position="32"/>
        <end position="49"/>
    </location>
</feature>
<keyword evidence="1" id="KW-0812">Transmembrane</keyword>
<gene>
    <name evidence="2" type="ORF">HXN55_00395</name>
</gene>
<sequence length="51" mass="5670">MMVGEKQKGCFGAAKQGILEGKRACFGRQDSLFCNLQFYLILGIVHFSISK</sequence>
<keyword evidence="1" id="KW-0472">Membrane</keyword>
<reference evidence="2" key="1">
    <citation type="submission" date="2020-04" db="EMBL/GenBank/DDBJ databases">
        <title>Deep metagenomics examines the oral microbiome during advanced dental caries in children, revealing novel taxa and co-occurrences with host molecules.</title>
        <authorList>
            <person name="Baker J.L."/>
            <person name="Morton J.T."/>
            <person name="Dinis M."/>
            <person name="Alvarez R."/>
            <person name="Tran N.C."/>
            <person name="Knight R."/>
            <person name="Edlund A."/>
        </authorList>
    </citation>
    <scope>NUCLEOTIDE SEQUENCE</scope>
    <source>
        <strain evidence="2">JCVI_32_bin.50</strain>
    </source>
</reference>
<keyword evidence="1" id="KW-1133">Transmembrane helix</keyword>
<name>A0A9D6A8X6_9BACT</name>
<dbReference type="Proteomes" id="UP000787419">
    <property type="component" value="Unassembled WGS sequence"/>
</dbReference>
<organism evidence="2 3">
    <name type="scientific">Prevotella nigrescens</name>
    <dbReference type="NCBI Taxonomy" id="28133"/>
    <lineage>
        <taxon>Bacteria</taxon>
        <taxon>Pseudomonadati</taxon>
        <taxon>Bacteroidota</taxon>
        <taxon>Bacteroidia</taxon>
        <taxon>Bacteroidales</taxon>
        <taxon>Prevotellaceae</taxon>
        <taxon>Prevotella</taxon>
    </lineage>
</organism>
<accession>A0A9D6A8X6</accession>